<dbReference type="KEGG" id="llu:AKJ09_06978"/>
<dbReference type="STRING" id="1391654.AKJ09_06978"/>
<proteinExistence type="predicted"/>
<sequence length="387" mass="41599">MSPLFGRGQDDLLPCVLVRAQWCSPSRDRYAAIAVRRTMGSDVRRIAQERGWLAGRCNAFMRVFLGGILLTLFDASAASAESEPPAIPKLELEWTAPDECPTRASVLSEIERIAARPVAREFRARVTVARGPSGEYRAHITMRVGAAFDERDVEGATCTEIADASALLIALAFAPESLSTPPPQESEKPSAAVEPRARTKLSADGSRTAPHRATLHVGVTFGLDAFALPRPVPTIRPTVAISSDRLLLTLEGFASPTVSETLPGEPSKGASFRLLGAKLAGCWMFGANRLHVGPCIGLEMMGIESHGFGVTQNFNAITWTPTTVGEARLAWTPVRHFEALLQLGVGVPAEQLVFDVSSTSGAERIHRVAPVTLAVGLGIARTWDFFH</sequence>
<dbReference type="AlphaFoldDB" id="A0A0K1Q4K0"/>
<gene>
    <name evidence="2" type="ORF">AKJ09_06978</name>
</gene>
<reference evidence="2 3" key="1">
    <citation type="submission" date="2015-08" db="EMBL/GenBank/DDBJ databases">
        <authorList>
            <person name="Babu N.S."/>
            <person name="Beckwith C.J."/>
            <person name="Beseler K.G."/>
            <person name="Brison A."/>
            <person name="Carone J.V."/>
            <person name="Caskin T.P."/>
            <person name="Diamond M."/>
            <person name="Durham M.E."/>
            <person name="Foxe J.M."/>
            <person name="Go M."/>
            <person name="Henderson B.A."/>
            <person name="Jones I.B."/>
            <person name="McGettigan J.A."/>
            <person name="Micheletti S.J."/>
            <person name="Nasrallah M.E."/>
            <person name="Ortiz D."/>
            <person name="Piller C.R."/>
            <person name="Privatt S.R."/>
            <person name="Schneider S.L."/>
            <person name="Sharp S."/>
            <person name="Smith T.C."/>
            <person name="Stanton J.D."/>
            <person name="Ullery H.E."/>
            <person name="Wilson R.J."/>
            <person name="Serrano M.G."/>
            <person name="Buck G."/>
            <person name="Lee V."/>
            <person name="Wang Y."/>
            <person name="Carvalho R."/>
            <person name="Voegtly L."/>
            <person name="Shi R."/>
            <person name="Duckworth R."/>
            <person name="Johnson A."/>
            <person name="Loviza R."/>
            <person name="Walstead R."/>
            <person name="Shah Z."/>
            <person name="Kiflezghi M."/>
            <person name="Wade K."/>
            <person name="Ball S.L."/>
            <person name="Bradley K.W."/>
            <person name="Asai D.J."/>
            <person name="Bowman C.A."/>
            <person name="Russell D.A."/>
            <person name="Pope W.H."/>
            <person name="Jacobs-Sera D."/>
            <person name="Hendrix R.W."/>
            <person name="Hatfull G.F."/>
        </authorList>
    </citation>
    <scope>NUCLEOTIDE SEQUENCE [LARGE SCALE GENOMIC DNA]</scope>
    <source>
        <strain evidence="2 3">DSM 27648</strain>
    </source>
</reference>
<keyword evidence="3" id="KW-1185">Reference proteome</keyword>
<protein>
    <submittedName>
        <fullName evidence="2">Uncharacterized protein</fullName>
    </submittedName>
</protein>
<dbReference type="EMBL" id="CP012333">
    <property type="protein sequence ID" value="AKV00315.1"/>
    <property type="molecule type" value="Genomic_DNA"/>
</dbReference>
<organism evidence="2 3">
    <name type="scientific">Labilithrix luteola</name>
    <dbReference type="NCBI Taxonomy" id="1391654"/>
    <lineage>
        <taxon>Bacteria</taxon>
        <taxon>Pseudomonadati</taxon>
        <taxon>Myxococcota</taxon>
        <taxon>Polyangia</taxon>
        <taxon>Polyangiales</taxon>
        <taxon>Labilitrichaceae</taxon>
        <taxon>Labilithrix</taxon>
    </lineage>
</organism>
<dbReference type="Proteomes" id="UP000064967">
    <property type="component" value="Chromosome"/>
</dbReference>
<evidence type="ECO:0000256" key="1">
    <source>
        <dbReference type="SAM" id="MobiDB-lite"/>
    </source>
</evidence>
<accession>A0A0K1Q4K0</accession>
<evidence type="ECO:0000313" key="3">
    <source>
        <dbReference type="Proteomes" id="UP000064967"/>
    </source>
</evidence>
<feature type="region of interest" description="Disordered" evidence="1">
    <location>
        <begin position="178"/>
        <end position="208"/>
    </location>
</feature>
<evidence type="ECO:0000313" key="2">
    <source>
        <dbReference type="EMBL" id="AKV00315.1"/>
    </source>
</evidence>
<name>A0A0K1Q4K0_9BACT</name>